<accession>A0A4Y2HXI6</accession>
<protein>
    <submittedName>
        <fullName evidence="1">Uncharacterized protein</fullName>
    </submittedName>
</protein>
<dbReference type="AlphaFoldDB" id="A0A4Y2HXI6"/>
<dbReference type="EMBL" id="BGPR01002208">
    <property type="protein sequence ID" value="GBM69679.1"/>
    <property type="molecule type" value="Genomic_DNA"/>
</dbReference>
<evidence type="ECO:0000313" key="1">
    <source>
        <dbReference type="EMBL" id="GBM69679.1"/>
    </source>
</evidence>
<organism evidence="1 2">
    <name type="scientific">Araneus ventricosus</name>
    <name type="common">Orbweaver spider</name>
    <name type="synonym">Epeira ventricosa</name>
    <dbReference type="NCBI Taxonomy" id="182803"/>
    <lineage>
        <taxon>Eukaryota</taxon>
        <taxon>Metazoa</taxon>
        <taxon>Ecdysozoa</taxon>
        <taxon>Arthropoda</taxon>
        <taxon>Chelicerata</taxon>
        <taxon>Arachnida</taxon>
        <taxon>Araneae</taxon>
        <taxon>Araneomorphae</taxon>
        <taxon>Entelegynae</taxon>
        <taxon>Araneoidea</taxon>
        <taxon>Araneidae</taxon>
        <taxon>Araneus</taxon>
    </lineage>
</organism>
<evidence type="ECO:0000313" key="2">
    <source>
        <dbReference type="Proteomes" id="UP000499080"/>
    </source>
</evidence>
<gene>
    <name evidence="1" type="ORF">AVEN_49052_1</name>
</gene>
<proteinExistence type="predicted"/>
<sequence length="117" mass="12862">MPINASTLHKSGFVAQFGEAPFPPVASAFVLRMIIFSLHRLKHPPSHLNLTRLGARLPRATSVLCPPSCTRGHACCLSSEQLYGPEMLSFPTYDEDVRRKRDEDLGSLSLDAANISK</sequence>
<keyword evidence="2" id="KW-1185">Reference proteome</keyword>
<name>A0A4Y2HXI6_ARAVE</name>
<reference evidence="1 2" key="1">
    <citation type="journal article" date="2019" name="Sci. Rep.">
        <title>Orb-weaving spider Araneus ventricosus genome elucidates the spidroin gene catalogue.</title>
        <authorList>
            <person name="Kono N."/>
            <person name="Nakamura H."/>
            <person name="Ohtoshi R."/>
            <person name="Moran D.A.P."/>
            <person name="Shinohara A."/>
            <person name="Yoshida Y."/>
            <person name="Fujiwara M."/>
            <person name="Mori M."/>
            <person name="Tomita M."/>
            <person name="Arakawa K."/>
        </authorList>
    </citation>
    <scope>NUCLEOTIDE SEQUENCE [LARGE SCALE GENOMIC DNA]</scope>
</reference>
<dbReference type="Proteomes" id="UP000499080">
    <property type="component" value="Unassembled WGS sequence"/>
</dbReference>
<comment type="caution">
    <text evidence="1">The sequence shown here is derived from an EMBL/GenBank/DDBJ whole genome shotgun (WGS) entry which is preliminary data.</text>
</comment>